<dbReference type="Gene3D" id="1.10.1400.10">
    <property type="match status" value="1"/>
</dbReference>
<dbReference type="Gene3D" id="2.30.120.10">
    <property type="match status" value="1"/>
</dbReference>
<proteinExistence type="inferred from homology"/>
<dbReference type="AlphaFoldDB" id="A0A088E4S4"/>
<feature type="transmembrane region" description="Helical" evidence="4">
    <location>
        <begin position="36"/>
        <end position="55"/>
    </location>
</feature>
<protein>
    <submittedName>
        <fullName evidence="5">Penicillin amidase</fullName>
        <ecNumber evidence="5">3.5.1.11</ecNumber>
    </submittedName>
</protein>
<keyword evidence="2 5" id="KW-0378">Hydrolase</keyword>
<gene>
    <name evidence="5" type="ORF">HA72_1174</name>
</gene>
<dbReference type="PANTHER" id="PTHR34218">
    <property type="entry name" value="PEPTIDASE S45 PENICILLIN AMIDASE"/>
    <property type="match status" value="1"/>
</dbReference>
<dbReference type="InterPro" id="IPR043147">
    <property type="entry name" value="Penicillin_amidase_A-knob"/>
</dbReference>
<dbReference type="GO" id="GO:0017000">
    <property type="term" value="P:antibiotic biosynthetic process"/>
    <property type="evidence" value="ECO:0007669"/>
    <property type="project" value="InterPro"/>
</dbReference>
<dbReference type="InterPro" id="IPR043146">
    <property type="entry name" value="Penicillin_amidase_N_B-knob"/>
</dbReference>
<dbReference type="Gene3D" id="3.60.20.10">
    <property type="entry name" value="Glutamine Phosphoribosylpyrophosphate, subunit 1, domain 1"/>
    <property type="match status" value="1"/>
</dbReference>
<dbReference type="Pfam" id="PF01804">
    <property type="entry name" value="Penicil_amidase"/>
    <property type="match status" value="1"/>
</dbReference>
<evidence type="ECO:0000256" key="2">
    <source>
        <dbReference type="ARBA" id="ARBA00022801"/>
    </source>
</evidence>
<evidence type="ECO:0000313" key="6">
    <source>
        <dbReference type="Proteomes" id="UP000029084"/>
    </source>
</evidence>
<dbReference type="PANTHER" id="PTHR34218:SF4">
    <property type="entry name" value="ACYL-HOMOSERINE LACTONE ACYLASE QUIP"/>
    <property type="match status" value="1"/>
</dbReference>
<evidence type="ECO:0000256" key="4">
    <source>
        <dbReference type="SAM" id="Phobius"/>
    </source>
</evidence>
<evidence type="ECO:0000313" key="5">
    <source>
        <dbReference type="EMBL" id="AIM27321.1"/>
    </source>
</evidence>
<keyword evidence="3" id="KW-0865">Zymogen</keyword>
<dbReference type="SUPFAM" id="SSF56235">
    <property type="entry name" value="N-terminal nucleophile aminohydrolases (Ntn hydrolases)"/>
    <property type="match status" value="1"/>
</dbReference>
<keyword evidence="4" id="KW-0472">Membrane</keyword>
<organism evidence="5 6">
    <name type="scientific">Metallosphaera sedula</name>
    <dbReference type="NCBI Taxonomy" id="43687"/>
    <lineage>
        <taxon>Archaea</taxon>
        <taxon>Thermoproteota</taxon>
        <taxon>Thermoprotei</taxon>
        <taxon>Sulfolobales</taxon>
        <taxon>Sulfolobaceae</taxon>
        <taxon>Metallosphaera</taxon>
    </lineage>
</organism>
<evidence type="ECO:0000256" key="1">
    <source>
        <dbReference type="ARBA" id="ARBA00006586"/>
    </source>
</evidence>
<dbReference type="GO" id="GO:0008953">
    <property type="term" value="F:penicillin amidase activity"/>
    <property type="evidence" value="ECO:0007669"/>
    <property type="project" value="UniProtKB-EC"/>
</dbReference>
<dbReference type="Proteomes" id="UP000029084">
    <property type="component" value="Chromosome"/>
</dbReference>
<dbReference type="Gene3D" id="1.10.439.10">
    <property type="entry name" value="Penicillin Amidohydrolase, domain 1"/>
    <property type="match status" value="1"/>
</dbReference>
<dbReference type="CDD" id="cd03747">
    <property type="entry name" value="Ntn_PGA_like"/>
    <property type="match status" value="1"/>
</dbReference>
<dbReference type="InterPro" id="IPR002692">
    <property type="entry name" value="S45"/>
</dbReference>
<dbReference type="PIRSF" id="PIRSF001227">
    <property type="entry name" value="Pen_acylase"/>
    <property type="match status" value="1"/>
</dbReference>
<name>A0A088E4S4_9CREN</name>
<keyword evidence="4" id="KW-0812">Transmembrane</keyword>
<dbReference type="OMA" id="HPYDQDP"/>
<reference evidence="5 6" key="1">
    <citation type="journal article" date="2014" name="J. Bacteriol.">
        <title>Role of an Archaeal PitA Transporter in the Copper and Arsenic Resistance of Metallosphaera sedula, an Extreme Thermoacidophile.</title>
        <authorList>
            <person name="McCarthy S."/>
            <person name="Ai C."/>
            <person name="Wheaton G."/>
            <person name="Tevatia R."/>
            <person name="Eckrich V."/>
            <person name="Kelly R."/>
            <person name="Blum P."/>
        </authorList>
    </citation>
    <scope>NUCLEOTIDE SEQUENCE [LARGE SCALE GENOMIC DNA]</scope>
    <source>
        <strain evidence="5 6">CuR1</strain>
    </source>
</reference>
<sequence>MPVLTTWLRTSLPIPKKFNPEIYINIGDFYTKKSRLVLSGVVLVVVILLGSLPLGPLPPLFSLLNPSTGVWATEPSYSTGVTTFTLTQGNNHALVTVYREPDGFIGIASNETWAVYYEQGYLEAEYRLAQMEFLLLTATGNLSTVLGKSALSSDIFFRELGDYQIAQQEVANLSPTSYTYMAVSEFVKGINDYIASVSPARLPLLFKLLGYRPTNWTITDVFALQQLFLWENTASQFDPLYFTFALEKMPPNVVRAFYPAYPEGIQHPIVPNSLNPGIYTESGDVANLSLYTPSYFYPLNASPPDPPTLPLNLTVGTGYCAINIPQLLLSLRDLGSNDWAVNSPLTGGSGLLASDPHLSTTVPSIWIGFQLVSPGQNVVGVVFPGFPGIVLGHNPYIAWGATNGQIQQTYFYAEETSPSHPGQYFWNGEWVNFSVTNETIYVKGSAPYHLQVLRARNGVVIQTSPVTIAMDWVGLQPTYELTFFLRVDRATSVLEFQSIAEQYFKVATQNWAVADSRGNIGIFSYGLFPIISQGDPRGILPGTGQYDWEGFVPIQYQPSLYDPPTGFVFSANQITVSPGYPFYLGWDYESGMRANEIYTVLSQLHSANLTAMEELQLNVHDFSTNVFLKPLLTALAQAGYNDTPEYQALSQWNGDMYANSTAATIYYFWLINYISYVFKPWLLYYNITPSEGLGSVSFFLGPDDYYHGPLVEDLENWTVNYPNITWFSNPITKVRGNASYDMVQAYLETVKNLTSTLGNFSSAWEWGNLHKRVLSSFFGIQALNTVELPASGDGNTVDASYGLVSSFGPSWRLVVNMSDPLDGQGIYPGGVTENPVSPYYSNTFEPWNDGVYYTLIPSNVPPQFLYLYQEGIEP</sequence>
<dbReference type="EMBL" id="CP008822">
    <property type="protein sequence ID" value="AIM27321.1"/>
    <property type="molecule type" value="Genomic_DNA"/>
</dbReference>
<dbReference type="InterPro" id="IPR029055">
    <property type="entry name" value="Ntn_hydrolases_N"/>
</dbReference>
<keyword evidence="4" id="KW-1133">Transmembrane helix</keyword>
<dbReference type="EC" id="3.5.1.11" evidence="5"/>
<comment type="similarity">
    <text evidence="1">Belongs to the peptidase S45 family.</text>
</comment>
<dbReference type="InterPro" id="IPR023343">
    <property type="entry name" value="Penicillin_amidase_dom1"/>
</dbReference>
<dbReference type="InterPro" id="IPR014395">
    <property type="entry name" value="Pen/GL7ACA/AHL_acylase"/>
</dbReference>
<evidence type="ECO:0000256" key="3">
    <source>
        <dbReference type="ARBA" id="ARBA00023145"/>
    </source>
</evidence>
<accession>A0A088E4S4</accession>